<proteinExistence type="inferred from homology"/>
<evidence type="ECO:0000256" key="3">
    <source>
        <dbReference type="ARBA" id="ARBA00022617"/>
    </source>
</evidence>
<keyword evidence="7 8" id="KW-0408">Iron</keyword>
<dbReference type="InterPro" id="IPR036909">
    <property type="entry name" value="Cyt_c-like_dom_sf"/>
</dbReference>
<dbReference type="Pfam" id="PF13442">
    <property type="entry name" value="Cytochrome_CBB3"/>
    <property type="match status" value="1"/>
</dbReference>
<dbReference type="GO" id="GO:0020037">
    <property type="term" value="F:heme binding"/>
    <property type="evidence" value="ECO:0007669"/>
    <property type="project" value="InterPro"/>
</dbReference>
<dbReference type="Gene3D" id="1.10.760.10">
    <property type="entry name" value="Cytochrome c-like domain"/>
    <property type="match status" value="1"/>
</dbReference>
<evidence type="ECO:0000256" key="5">
    <source>
        <dbReference type="ARBA" id="ARBA00022729"/>
    </source>
</evidence>
<keyword evidence="12" id="KW-1185">Reference proteome</keyword>
<keyword evidence="4 8" id="KW-0479">Metal-binding</keyword>
<dbReference type="KEGG" id="gba:J421_2723"/>
<dbReference type="PANTHER" id="PTHR32303">
    <property type="entry name" value="QUINOPROTEIN ALCOHOL DEHYDROGENASE (CYTOCHROME C)"/>
    <property type="match status" value="1"/>
</dbReference>
<feature type="domain" description="Cytochrome c" evidence="10">
    <location>
        <begin position="30"/>
        <end position="109"/>
    </location>
</feature>
<accession>W0RIV9</accession>
<dbReference type="PROSITE" id="PS51007">
    <property type="entry name" value="CYTC"/>
    <property type="match status" value="1"/>
</dbReference>
<evidence type="ECO:0000256" key="6">
    <source>
        <dbReference type="ARBA" id="ARBA00023002"/>
    </source>
</evidence>
<dbReference type="GO" id="GO:0009055">
    <property type="term" value="F:electron transfer activity"/>
    <property type="evidence" value="ECO:0007669"/>
    <property type="project" value="InterPro"/>
</dbReference>
<name>W0RIV9_9BACT</name>
<dbReference type="SUPFAM" id="SSF50998">
    <property type="entry name" value="Quinoprotein alcohol dehydrogenase-like"/>
    <property type="match status" value="1"/>
</dbReference>
<evidence type="ECO:0000256" key="7">
    <source>
        <dbReference type="ARBA" id="ARBA00023004"/>
    </source>
</evidence>
<keyword evidence="5 9" id="KW-0732">Signal</keyword>
<dbReference type="EMBL" id="CP007128">
    <property type="protein sequence ID" value="AHG90260.1"/>
    <property type="molecule type" value="Genomic_DNA"/>
</dbReference>
<dbReference type="InterPro" id="IPR011047">
    <property type="entry name" value="Quinoprotein_ADH-like_sf"/>
</dbReference>
<dbReference type="GO" id="GO:0046872">
    <property type="term" value="F:metal ion binding"/>
    <property type="evidence" value="ECO:0007669"/>
    <property type="project" value="UniProtKB-KW"/>
</dbReference>
<dbReference type="GO" id="GO:0016491">
    <property type="term" value="F:oxidoreductase activity"/>
    <property type="evidence" value="ECO:0007669"/>
    <property type="project" value="UniProtKB-KW"/>
</dbReference>
<dbReference type="PANTHER" id="PTHR32303:SF10">
    <property type="entry name" value="OUTER MEMBRANE PROTEIN ASSEMBLY FACTOR BAMB"/>
    <property type="match status" value="1"/>
</dbReference>
<dbReference type="HOGENOM" id="CLU_018478_0_2_0"/>
<dbReference type="eggNOG" id="COG4993">
    <property type="taxonomic scope" value="Bacteria"/>
</dbReference>
<sequence length="674" mass="71146">MSLRHAFRGALVLASLARLAPAQPAAYTTAQAERGRAVYDASCASCHGRALEGVSAPTLGAAFVASWGRRGLTADDLLFVVGTTMPRGASQKLAAREVADVVAYLLARNGFAAGRTELGADRAALRALRIAPPGGMRGDGSARVASAAAPTGRPLAVPVADTPTRAPTSALVAQRDLSAADRDASNWLVATHDYAGRRYSPAAEITSANAGQLRAVCAYQVGQTGAGTFQTIPVVYAGTMYVTTVSSTIALDARTCRPRWTHEWKLDGIRFVPNNRGVAVKDGRVVRGTLDGNLVALDAATGAELWHRKVADTDKGEVFTMPPLVYDDLVFIGPAGSENAIRGWVGAFRLSDGAPVWRFDVIPDRRTWVGPDSIPIGGGATWTPFTLDEATGTLFVATTNPAPDFALSVRQGDNLYSNSVVALDARTGALRWHKQTVPNDDHDWDVTHAGPLYTTTIGGQTRDVVATAGKDGLLRALDRRTQAELWSAPVTTRENVEAPVTVQGTHACPGVLGGVEWSGPAYSERTNMIYVNAVDWCSTFKLAETIRHVPGQVYLGGTVQPDAPPKWGGWLTAVDAATGEVRWRYRSPMPMLAGVVATAGDVVVTGELTGDVVAFDARTGAERWRFNTGGPIAGGVVTYAVDGKQYVAVASGRPSGLFVSEQVGSPTVFVFALP</sequence>
<evidence type="ECO:0000256" key="8">
    <source>
        <dbReference type="PROSITE-ProRule" id="PRU00433"/>
    </source>
</evidence>
<evidence type="ECO:0000256" key="4">
    <source>
        <dbReference type="ARBA" id="ARBA00022723"/>
    </source>
</evidence>
<dbReference type="Pfam" id="PF01011">
    <property type="entry name" value="PQQ"/>
    <property type="match status" value="1"/>
</dbReference>
<dbReference type="InterPro" id="IPR009056">
    <property type="entry name" value="Cyt_c-like_dom"/>
</dbReference>
<dbReference type="InParanoid" id="W0RIV9"/>
<evidence type="ECO:0000256" key="1">
    <source>
        <dbReference type="ARBA" id="ARBA00001931"/>
    </source>
</evidence>
<dbReference type="RefSeq" id="WP_025411730.1">
    <property type="nucleotide sequence ID" value="NZ_CP007128.1"/>
</dbReference>
<protein>
    <submittedName>
        <fullName evidence="11">Pyrrolo-quinoline quinone repeat-containing protein</fullName>
    </submittedName>
</protein>
<dbReference type="Proteomes" id="UP000019151">
    <property type="component" value="Chromosome"/>
</dbReference>
<dbReference type="OrthoDB" id="9794322at2"/>
<feature type="signal peptide" evidence="9">
    <location>
        <begin position="1"/>
        <end position="25"/>
    </location>
</feature>
<comment type="cofactor">
    <cofactor evidence="1">
        <name>pyrroloquinoline quinone</name>
        <dbReference type="ChEBI" id="CHEBI:58442"/>
    </cofactor>
</comment>
<evidence type="ECO:0000259" key="10">
    <source>
        <dbReference type="PROSITE" id="PS51007"/>
    </source>
</evidence>
<feature type="chain" id="PRO_5004794262" evidence="9">
    <location>
        <begin position="26"/>
        <end position="674"/>
    </location>
</feature>
<dbReference type="AlphaFoldDB" id="W0RIV9"/>
<dbReference type="Pfam" id="PF13360">
    <property type="entry name" value="PQQ_2"/>
    <property type="match status" value="1"/>
</dbReference>
<dbReference type="InterPro" id="IPR002372">
    <property type="entry name" value="PQQ_rpt_dom"/>
</dbReference>
<dbReference type="eggNOG" id="COG3258">
    <property type="taxonomic scope" value="Bacteria"/>
</dbReference>
<evidence type="ECO:0000256" key="9">
    <source>
        <dbReference type="SAM" id="SignalP"/>
    </source>
</evidence>
<gene>
    <name evidence="11" type="ORF">J421_2723</name>
</gene>
<evidence type="ECO:0000313" key="11">
    <source>
        <dbReference type="EMBL" id="AHG90260.1"/>
    </source>
</evidence>
<keyword evidence="3 8" id="KW-0349">Heme</keyword>
<comment type="similarity">
    <text evidence="2">Belongs to the bacterial PQQ dehydrogenase family.</text>
</comment>
<dbReference type="STRING" id="861299.J421_2723"/>
<dbReference type="SUPFAM" id="SSF46626">
    <property type="entry name" value="Cytochrome c"/>
    <property type="match status" value="1"/>
</dbReference>
<evidence type="ECO:0000256" key="2">
    <source>
        <dbReference type="ARBA" id="ARBA00008156"/>
    </source>
</evidence>
<dbReference type="InterPro" id="IPR018391">
    <property type="entry name" value="PQQ_b-propeller_rpt"/>
</dbReference>
<dbReference type="Gene3D" id="2.140.10.10">
    <property type="entry name" value="Quinoprotein alcohol dehydrogenase-like superfamily"/>
    <property type="match status" value="1"/>
</dbReference>
<keyword evidence="6" id="KW-0560">Oxidoreductase</keyword>
<dbReference type="PATRIC" id="fig|861299.3.peg.2774"/>
<organism evidence="11 12">
    <name type="scientific">Gemmatirosa kalamazoonensis</name>
    <dbReference type="NCBI Taxonomy" id="861299"/>
    <lineage>
        <taxon>Bacteria</taxon>
        <taxon>Pseudomonadati</taxon>
        <taxon>Gemmatimonadota</taxon>
        <taxon>Gemmatimonadia</taxon>
        <taxon>Gemmatimonadales</taxon>
        <taxon>Gemmatimonadaceae</taxon>
        <taxon>Gemmatirosa</taxon>
    </lineage>
</organism>
<reference evidence="11 12" key="1">
    <citation type="journal article" date="2014" name="Genome Announc.">
        <title>Genome Sequence and Methylome of Soil Bacterium Gemmatirosa kalamazoonensis KBS708T, a Member of the Rarely Cultivated Gemmatimonadetes Phylum.</title>
        <authorList>
            <person name="Debruyn J.M."/>
            <person name="Radosevich M."/>
            <person name="Wommack K.E."/>
            <person name="Polson S.W."/>
            <person name="Hauser L.J."/>
            <person name="Fawaz M.N."/>
            <person name="Korlach J."/>
            <person name="Tsai Y.C."/>
        </authorList>
    </citation>
    <scope>NUCLEOTIDE SEQUENCE [LARGE SCALE GENOMIC DNA]</scope>
    <source>
        <strain evidence="11 12">KBS708</strain>
    </source>
</reference>
<dbReference type="SMART" id="SM00564">
    <property type="entry name" value="PQQ"/>
    <property type="match status" value="6"/>
</dbReference>
<evidence type="ECO:0000313" key="12">
    <source>
        <dbReference type="Proteomes" id="UP000019151"/>
    </source>
</evidence>